<dbReference type="InterPro" id="IPR050723">
    <property type="entry name" value="CFA/CMAS"/>
</dbReference>
<dbReference type="EMBL" id="LR031876">
    <property type="protein sequence ID" value="VDD36327.1"/>
    <property type="molecule type" value="Genomic_DNA"/>
</dbReference>
<evidence type="ECO:0000313" key="1">
    <source>
        <dbReference type="EMBL" id="VDD36327.1"/>
    </source>
</evidence>
<dbReference type="InterPro" id="IPR029063">
    <property type="entry name" value="SAM-dependent_MTases_sf"/>
</dbReference>
<sequence>MSYSTAVFKSDDEDLKTAQMRKINLLIDKARIEKNHEVLEIGCGWGTLAIEVVKKLDVNTLVLHYLSNSLNMQKKRLKRSWTSGSDYI</sequence>
<dbReference type="PANTHER" id="PTHR43667:SF2">
    <property type="entry name" value="FATTY ACID C-METHYL TRANSFERASE"/>
    <property type="match status" value="1"/>
</dbReference>
<dbReference type="AlphaFoldDB" id="A0A3P6DX99"/>
<dbReference type="PANTHER" id="PTHR43667">
    <property type="entry name" value="CYCLOPROPANE-FATTY-ACYL-PHOSPHOLIPID SYNTHASE"/>
    <property type="match status" value="1"/>
</dbReference>
<accession>A0A3P6DX99</accession>
<protein>
    <recommendedName>
        <fullName evidence="2">Cyclopropane-fatty-acyl-phospholipid synthase</fullName>
    </recommendedName>
</protein>
<organism evidence="1">
    <name type="scientific">Brassica oleracea</name>
    <name type="common">Wild cabbage</name>
    <dbReference type="NCBI Taxonomy" id="3712"/>
    <lineage>
        <taxon>Eukaryota</taxon>
        <taxon>Viridiplantae</taxon>
        <taxon>Streptophyta</taxon>
        <taxon>Embryophyta</taxon>
        <taxon>Tracheophyta</taxon>
        <taxon>Spermatophyta</taxon>
        <taxon>Magnoliopsida</taxon>
        <taxon>eudicotyledons</taxon>
        <taxon>Gunneridae</taxon>
        <taxon>Pentapetalae</taxon>
        <taxon>rosids</taxon>
        <taxon>malvids</taxon>
        <taxon>Brassicales</taxon>
        <taxon>Brassicaceae</taxon>
        <taxon>Brassiceae</taxon>
        <taxon>Brassica</taxon>
    </lineage>
</organism>
<proteinExistence type="predicted"/>
<name>A0A3P6DX99_BRAOL</name>
<dbReference type="Gene3D" id="3.40.50.150">
    <property type="entry name" value="Vaccinia Virus protein VP39"/>
    <property type="match status" value="1"/>
</dbReference>
<reference evidence="1" key="1">
    <citation type="submission" date="2018-11" db="EMBL/GenBank/DDBJ databases">
        <authorList>
            <consortium name="Genoscope - CEA"/>
            <person name="William W."/>
        </authorList>
    </citation>
    <scope>NUCLEOTIDE SEQUENCE</scope>
</reference>
<dbReference type="SUPFAM" id="SSF53335">
    <property type="entry name" value="S-adenosyl-L-methionine-dependent methyltransferases"/>
    <property type="match status" value="1"/>
</dbReference>
<dbReference type="Pfam" id="PF02353">
    <property type="entry name" value="CMAS"/>
    <property type="match status" value="1"/>
</dbReference>
<gene>
    <name evidence="1" type="ORF">BOLC7T41887H</name>
</gene>
<evidence type="ECO:0008006" key="2">
    <source>
        <dbReference type="Google" id="ProtNLM"/>
    </source>
</evidence>